<dbReference type="SUPFAM" id="SSF56645">
    <property type="entry name" value="Acyl-CoA dehydrogenase NM domain-like"/>
    <property type="match status" value="1"/>
</dbReference>
<dbReference type="Gene3D" id="1.20.140.10">
    <property type="entry name" value="Butyryl-CoA Dehydrogenase, subunit A, domain 3"/>
    <property type="match status" value="1"/>
</dbReference>
<evidence type="ECO:0000256" key="2">
    <source>
        <dbReference type="ARBA" id="ARBA00009347"/>
    </source>
</evidence>
<dbReference type="InterPro" id="IPR037069">
    <property type="entry name" value="AcylCoA_DH/ox_N_sf"/>
</dbReference>
<comment type="cofactor">
    <cofactor evidence="1">
        <name>FAD</name>
        <dbReference type="ChEBI" id="CHEBI:57692"/>
    </cofactor>
</comment>
<sequence>MYTSESHLPATREDFVLACLEGSGENARRWLEALDGVCSETVARHAASVDQERRSPAESLKALRDIGAFGVQIPVSHGGLGLGNAMAALAVERTARACASTAAILMFHYQVVHRTVRYGDELQQKRDLPAMAAGERIAASAWTEPGPSKSKSDVKTSLEGRADALFVEGTKTYCTGLDSASVIDVLVNAATDDGHGPTFVRVDADHPGVGREIYPMLGLRGTSTGTVTLSRVPVSPSAVIGGVGEARQLMRANHETPLNPALLALGIASSALGRALQVVREQAAEPAPVLLSESRAHRLAATTVALESVYAYAARLVRGIEAAPHDAYAASSKLKVAATTVAEDLTRSLTHVVGSRGFLVEYELERHLRDAQATALMGPGNELCLRRIADDLV</sequence>
<dbReference type="InterPro" id="IPR009100">
    <property type="entry name" value="AcylCoA_DH/oxidase_NM_dom_sf"/>
</dbReference>
<dbReference type="Pfam" id="PF02771">
    <property type="entry name" value="Acyl-CoA_dh_N"/>
    <property type="match status" value="1"/>
</dbReference>
<evidence type="ECO:0000313" key="8">
    <source>
        <dbReference type="Proteomes" id="UP001305606"/>
    </source>
</evidence>
<evidence type="ECO:0000313" key="7">
    <source>
        <dbReference type="EMBL" id="WNE95339.1"/>
    </source>
</evidence>
<dbReference type="InterPro" id="IPR036250">
    <property type="entry name" value="AcylCo_DH-like_C"/>
</dbReference>
<name>A0ABY9UTZ2_9ACTN</name>
<evidence type="ECO:0000256" key="4">
    <source>
        <dbReference type="ARBA" id="ARBA00022827"/>
    </source>
</evidence>
<dbReference type="PIRSF" id="PIRSF016578">
    <property type="entry name" value="HsaA"/>
    <property type="match status" value="1"/>
</dbReference>
<dbReference type="SUPFAM" id="SSF47203">
    <property type="entry name" value="Acyl-CoA dehydrogenase C-terminal domain-like"/>
    <property type="match status" value="1"/>
</dbReference>
<dbReference type="InterPro" id="IPR046373">
    <property type="entry name" value="Acyl-CoA_Oxase/DH_mid-dom_sf"/>
</dbReference>
<protein>
    <submittedName>
        <fullName evidence="7">Acyl-CoA/acyl-ACP dehydrogenase</fullName>
    </submittedName>
</protein>
<keyword evidence="8" id="KW-1185">Reference proteome</keyword>
<keyword evidence="3" id="KW-0285">Flavoprotein</keyword>
<dbReference type="InterPro" id="IPR009075">
    <property type="entry name" value="AcylCo_DH/oxidase_C"/>
</dbReference>
<dbReference type="Pfam" id="PF00441">
    <property type="entry name" value="Acyl-CoA_dh_1"/>
    <property type="match status" value="1"/>
</dbReference>
<feature type="domain" description="Acyl-CoA dehydrogenase/oxidase N-terminal" evidence="6">
    <location>
        <begin position="27"/>
        <end position="135"/>
    </location>
</feature>
<dbReference type="EMBL" id="CP117522">
    <property type="protein sequence ID" value="WNE95339.1"/>
    <property type="molecule type" value="Genomic_DNA"/>
</dbReference>
<evidence type="ECO:0000256" key="1">
    <source>
        <dbReference type="ARBA" id="ARBA00001974"/>
    </source>
</evidence>
<evidence type="ECO:0000256" key="3">
    <source>
        <dbReference type="ARBA" id="ARBA00022630"/>
    </source>
</evidence>
<evidence type="ECO:0000259" key="5">
    <source>
        <dbReference type="Pfam" id="PF00441"/>
    </source>
</evidence>
<reference evidence="7 8" key="1">
    <citation type="submission" date="2023-02" db="EMBL/GenBank/DDBJ databases">
        <title>Streptomyces sp. SCA4-21 with antifungal activity against Fusarium oxysporum f. sp. cubense, Streptomyces sp. SCA2-17 with antifungal activity against Fusarium oxysporum f. sp. cubense.</title>
        <authorList>
            <person name="Qi D."/>
        </authorList>
    </citation>
    <scope>NUCLEOTIDE SEQUENCE [LARGE SCALE GENOMIC DNA]</scope>
    <source>
        <strain evidence="7 8">SCA4-21</strain>
    </source>
</reference>
<proteinExistence type="inferred from homology"/>
<dbReference type="InterPro" id="IPR013786">
    <property type="entry name" value="AcylCoA_DH/ox_N"/>
</dbReference>
<accession>A0ABY9UTZ2</accession>
<evidence type="ECO:0000259" key="6">
    <source>
        <dbReference type="Pfam" id="PF02771"/>
    </source>
</evidence>
<dbReference type="Gene3D" id="2.40.110.10">
    <property type="entry name" value="Butyryl-CoA Dehydrogenase, subunit A, domain 2"/>
    <property type="match status" value="1"/>
</dbReference>
<gene>
    <name evidence="7" type="ORF">PS467_08230</name>
</gene>
<dbReference type="PANTHER" id="PTHR43884:SF12">
    <property type="entry name" value="ISOVALERYL-COA DEHYDROGENASE, MITOCHONDRIAL-RELATED"/>
    <property type="match status" value="1"/>
</dbReference>
<comment type="similarity">
    <text evidence="2">Belongs to the acyl-CoA dehydrogenase family.</text>
</comment>
<dbReference type="RefSeq" id="WP_311034690.1">
    <property type="nucleotide sequence ID" value="NZ_CP117522.1"/>
</dbReference>
<feature type="domain" description="Acyl-CoA dehydrogenase/oxidase C-terminal" evidence="5">
    <location>
        <begin position="261"/>
        <end position="390"/>
    </location>
</feature>
<dbReference type="PANTHER" id="PTHR43884">
    <property type="entry name" value="ACYL-COA DEHYDROGENASE"/>
    <property type="match status" value="1"/>
</dbReference>
<keyword evidence="4" id="KW-0274">FAD</keyword>
<dbReference type="Proteomes" id="UP001305606">
    <property type="component" value="Chromosome"/>
</dbReference>
<dbReference type="Gene3D" id="1.10.540.10">
    <property type="entry name" value="Acyl-CoA dehydrogenase/oxidase, N-terminal domain"/>
    <property type="match status" value="1"/>
</dbReference>
<organism evidence="7 8">
    <name type="scientific">Streptomyces luomodiensis</name>
    <dbReference type="NCBI Taxonomy" id="3026192"/>
    <lineage>
        <taxon>Bacteria</taxon>
        <taxon>Bacillati</taxon>
        <taxon>Actinomycetota</taxon>
        <taxon>Actinomycetes</taxon>
        <taxon>Kitasatosporales</taxon>
        <taxon>Streptomycetaceae</taxon>
        <taxon>Streptomyces</taxon>
    </lineage>
</organism>